<dbReference type="Pfam" id="PF00108">
    <property type="entry name" value="Thiolase_N"/>
    <property type="match status" value="1"/>
</dbReference>
<dbReference type="EMBL" id="AY305378">
    <property type="protein sequence ID" value="AAP85984.1"/>
    <property type="molecule type" value="Genomic_DNA"/>
</dbReference>
<accession>Q7WSB1</accession>
<feature type="region of interest" description="Disordered" evidence="4">
    <location>
        <begin position="83"/>
        <end position="102"/>
    </location>
</feature>
<dbReference type="PANTHER" id="PTHR18919">
    <property type="entry name" value="ACETYL-COA C-ACYLTRANSFERASE"/>
    <property type="match status" value="1"/>
</dbReference>
<reference evidence="6 7" key="1">
    <citation type="journal article" date="2003" name="J. Mol. Biol.">
        <title>Complete nucleotide sequence of pHG1: a Ralstonia eutropha H16 megaplasmid encoding key enzymes of H(2)-based lithoautotrophy and anaerobiosis.</title>
        <authorList>
            <person name="Schwartz E."/>
            <person name="Henne A."/>
            <person name="Cramm R."/>
            <person name="Eitinger T."/>
            <person name="Friedrich B."/>
            <person name="Gottschalk G."/>
        </authorList>
    </citation>
    <scope>NUCLEOTIDE SEQUENCE [LARGE SCALE GENOMIC DNA]</scope>
    <source>
        <strain evidence="7">ATCC 17699 / DSM 428 / KCTC 22496 / NCIMB 10442 / H16 / Stanier 337</strain>
        <plasmid evidence="6 7">megaplasmid pHG1</plasmid>
    </source>
</reference>
<evidence type="ECO:0000256" key="2">
    <source>
        <dbReference type="ARBA" id="ARBA00022679"/>
    </source>
</evidence>
<comment type="similarity">
    <text evidence="1">Belongs to the thiolase-like superfamily. Thiolase family.</text>
</comment>
<dbReference type="HOGENOM" id="CLU_2045776_0_0_4"/>
<evidence type="ECO:0000313" key="6">
    <source>
        <dbReference type="EMBL" id="AAP85984.1"/>
    </source>
</evidence>
<dbReference type="SUPFAM" id="SSF53901">
    <property type="entry name" value="Thiolase-like"/>
    <property type="match status" value="1"/>
</dbReference>
<keyword evidence="3" id="KW-0012">Acyltransferase</keyword>
<evidence type="ECO:0000256" key="3">
    <source>
        <dbReference type="ARBA" id="ARBA00023315"/>
    </source>
</evidence>
<dbReference type="Gene3D" id="3.40.47.10">
    <property type="match status" value="2"/>
</dbReference>
<evidence type="ECO:0000259" key="5">
    <source>
        <dbReference type="Pfam" id="PF00108"/>
    </source>
</evidence>
<evidence type="ECO:0000313" key="7">
    <source>
        <dbReference type="Proteomes" id="UP000008210"/>
    </source>
</evidence>
<name>Q7WSB1_CUPNH</name>
<dbReference type="InterPro" id="IPR020616">
    <property type="entry name" value="Thiolase_N"/>
</dbReference>
<proteinExistence type="inferred from homology"/>
<dbReference type="KEGG" id="reh:PHG232"/>
<dbReference type="PANTHER" id="PTHR18919:SF138">
    <property type="entry name" value="ACETYL-COA C-ACETYLTRANSFERASE"/>
    <property type="match status" value="1"/>
</dbReference>
<keyword evidence="6" id="KW-0614">Plasmid</keyword>
<keyword evidence="2 6" id="KW-0808">Transferase</keyword>
<dbReference type="InterPro" id="IPR016039">
    <property type="entry name" value="Thiolase-like"/>
</dbReference>
<geneLocation type="plasmid" evidence="6 7">
    <name>megaplasmid pHG1</name>
</geneLocation>
<evidence type="ECO:0000256" key="4">
    <source>
        <dbReference type="SAM" id="MobiDB-lite"/>
    </source>
</evidence>
<keyword evidence="7" id="KW-1185">Reference proteome</keyword>
<dbReference type="AlphaFoldDB" id="Q7WSB1"/>
<dbReference type="Proteomes" id="UP000008210">
    <property type="component" value="Plasmid megaplasmid pHG1"/>
</dbReference>
<gene>
    <name evidence="6" type="ordered locus">PHG232</name>
</gene>
<protein>
    <submittedName>
        <fullName evidence="6">Putative acetyl-coa acetyltransferase</fullName>
    </submittedName>
</protein>
<feature type="domain" description="Thiolase N-terminal" evidence="5">
    <location>
        <begin position="12"/>
        <end position="101"/>
    </location>
</feature>
<dbReference type="eggNOG" id="COG0183">
    <property type="taxonomic scope" value="Bacteria"/>
</dbReference>
<sequence length="120" mass="12868">MLDMSVWSQGAQRYRPGRAMGTFGEDCAAKCQFSREAQDPFAMTSVTGAKQAMESGAFAAEITPVTVKDRAGERVVSVDEGPGKVRLDRIPHPKPAFRNDGPLPGICRQSLMIDAASPAI</sequence>
<evidence type="ECO:0000256" key="1">
    <source>
        <dbReference type="ARBA" id="ARBA00010982"/>
    </source>
</evidence>
<dbReference type="GO" id="GO:0016747">
    <property type="term" value="F:acyltransferase activity, transferring groups other than amino-acyl groups"/>
    <property type="evidence" value="ECO:0007669"/>
    <property type="project" value="InterPro"/>
</dbReference>
<organism evidence="6 7">
    <name type="scientific">Cupriavidus necator (strain ATCC 17699 / DSM 428 / KCTC 22496 / NCIMB 10442 / H16 / Stanier 337)</name>
    <name type="common">Ralstonia eutropha</name>
    <dbReference type="NCBI Taxonomy" id="381666"/>
    <lineage>
        <taxon>Bacteria</taxon>
        <taxon>Pseudomonadati</taxon>
        <taxon>Pseudomonadota</taxon>
        <taxon>Betaproteobacteria</taxon>
        <taxon>Burkholderiales</taxon>
        <taxon>Burkholderiaceae</taxon>
        <taxon>Cupriavidus</taxon>
    </lineage>
</organism>